<feature type="compositionally biased region" description="Basic and acidic residues" evidence="4">
    <location>
        <begin position="354"/>
        <end position="363"/>
    </location>
</feature>
<keyword evidence="3" id="KW-0648">Protein biosynthesis</keyword>
<sequence>MQQCFVEMYADLCARLHADMKKANIEADFKRSLLDRCQQSFNAHLEPPGIDECLDYEEQYEMLVKYKTRMTGTVRLIGHLLRQRMLSPKFIFVCAEELLEIGSPEALETLCAFLETIGSTFDAQEWQGRARLEEVFVRARRYSEDPERPQRSRCLLKDLLDLRQRQWKARVIKEPEVAAPPQRAPEGQRAAQDDSNWRAPRDPARAEEPRAHPSPQGGRASIAAARTRRACAAAAPAHRRPSRRRAPGPRRGSGAAAPGARRRRRAARYRAAPQAPRTRRRPVAPGRGGAGAPVRPAPPRPRPRRRRAGGRARHWRPSDRFPAAQPRVTGRAAAHAFLFPRRGVLPEEVQPQRQVEEEGEVRR</sequence>
<evidence type="ECO:0000259" key="5">
    <source>
        <dbReference type="Pfam" id="PF02854"/>
    </source>
</evidence>
<name>A0ABN9UPT0_9DINO</name>
<feature type="compositionally biased region" description="Low complexity" evidence="4">
    <location>
        <begin position="249"/>
        <end position="259"/>
    </location>
</feature>
<feature type="domain" description="MIF4G" evidence="5">
    <location>
        <begin position="5"/>
        <end position="164"/>
    </location>
</feature>
<evidence type="ECO:0000313" key="7">
    <source>
        <dbReference type="Proteomes" id="UP001189429"/>
    </source>
</evidence>
<dbReference type="Proteomes" id="UP001189429">
    <property type="component" value="Unassembled WGS sequence"/>
</dbReference>
<dbReference type="EMBL" id="CAUYUJ010016060">
    <property type="protein sequence ID" value="CAK0861393.1"/>
    <property type="molecule type" value="Genomic_DNA"/>
</dbReference>
<feature type="compositionally biased region" description="Basic residues" evidence="4">
    <location>
        <begin position="301"/>
        <end position="315"/>
    </location>
</feature>
<reference evidence="6" key="1">
    <citation type="submission" date="2023-10" db="EMBL/GenBank/DDBJ databases">
        <authorList>
            <person name="Chen Y."/>
            <person name="Shah S."/>
            <person name="Dougan E. K."/>
            <person name="Thang M."/>
            <person name="Chan C."/>
        </authorList>
    </citation>
    <scope>NUCLEOTIDE SEQUENCE [LARGE SCALE GENOMIC DNA]</scope>
</reference>
<comment type="similarity">
    <text evidence="1">Belongs to the eukaryotic initiation factor 4G family.</text>
</comment>
<feature type="region of interest" description="Disordered" evidence="4">
    <location>
        <begin position="173"/>
        <end position="329"/>
    </location>
</feature>
<comment type="caution">
    <text evidence="6">The sequence shown here is derived from an EMBL/GenBank/DDBJ whole genome shotgun (WGS) entry which is preliminary data.</text>
</comment>
<evidence type="ECO:0000256" key="3">
    <source>
        <dbReference type="ARBA" id="ARBA00022917"/>
    </source>
</evidence>
<feature type="region of interest" description="Disordered" evidence="4">
    <location>
        <begin position="343"/>
        <end position="363"/>
    </location>
</feature>
<evidence type="ECO:0000256" key="4">
    <source>
        <dbReference type="SAM" id="MobiDB-lite"/>
    </source>
</evidence>
<dbReference type="Pfam" id="PF02854">
    <property type="entry name" value="MIF4G"/>
    <property type="match status" value="1"/>
</dbReference>
<protein>
    <recommendedName>
        <fullName evidence="5">MIF4G domain-containing protein</fullName>
    </recommendedName>
</protein>
<feature type="compositionally biased region" description="Basic and acidic residues" evidence="4">
    <location>
        <begin position="191"/>
        <end position="211"/>
    </location>
</feature>
<dbReference type="PANTHER" id="PTHR23253">
    <property type="entry name" value="EUKARYOTIC TRANSLATION INITIATION FACTOR 4 GAMMA"/>
    <property type="match status" value="1"/>
</dbReference>
<dbReference type="Gene3D" id="1.25.40.180">
    <property type="match status" value="1"/>
</dbReference>
<accession>A0ABN9UPT0</accession>
<feature type="compositionally biased region" description="Basic residues" evidence="4">
    <location>
        <begin position="237"/>
        <end position="248"/>
    </location>
</feature>
<proteinExistence type="inferred from homology"/>
<evidence type="ECO:0000256" key="2">
    <source>
        <dbReference type="ARBA" id="ARBA00022540"/>
    </source>
</evidence>
<keyword evidence="7" id="KW-1185">Reference proteome</keyword>
<keyword evidence="2" id="KW-0396">Initiation factor</keyword>
<feature type="compositionally biased region" description="Low complexity" evidence="4">
    <location>
        <begin position="217"/>
        <end position="236"/>
    </location>
</feature>
<dbReference type="SUPFAM" id="SSF48371">
    <property type="entry name" value="ARM repeat"/>
    <property type="match status" value="1"/>
</dbReference>
<dbReference type="PANTHER" id="PTHR23253:SF9">
    <property type="entry name" value="EUKARYOTIC TRANSLATION INITIATION FACTOR 4 GAMMA 2"/>
    <property type="match status" value="1"/>
</dbReference>
<evidence type="ECO:0000256" key="1">
    <source>
        <dbReference type="ARBA" id="ARBA00005775"/>
    </source>
</evidence>
<dbReference type="InterPro" id="IPR016024">
    <property type="entry name" value="ARM-type_fold"/>
</dbReference>
<evidence type="ECO:0000313" key="6">
    <source>
        <dbReference type="EMBL" id="CAK0861393.1"/>
    </source>
</evidence>
<organism evidence="6 7">
    <name type="scientific">Prorocentrum cordatum</name>
    <dbReference type="NCBI Taxonomy" id="2364126"/>
    <lineage>
        <taxon>Eukaryota</taxon>
        <taxon>Sar</taxon>
        <taxon>Alveolata</taxon>
        <taxon>Dinophyceae</taxon>
        <taxon>Prorocentrales</taxon>
        <taxon>Prorocentraceae</taxon>
        <taxon>Prorocentrum</taxon>
    </lineage>
</organism>
<gene>
    <name evidence="6" type="ORF">PCOR1329_LOCUS50086</name>
</gene>
<dbReference type="InterPro" id="IPR003890">
    <property type="entry name" value="MIF4G-like_typ-3"/>
</dbReference>